<dbReference type="AlphaFoldDB" id="A0A3R7ET70"/>
<keyword evidence="3" id="KW-1185">Reference proteome</keyword>
<proteinExistence type="predicted"/>
<dbReference type="EMBL" id="JNAD02000005">
    <property type="protein sequence ID" value="RKM95865.1"/>
    <property type="molecule type" value="Genomic_DNA"/>
</dbReference>
<accession>A0A3R7ET70</accession>
<name>A0A3R7ET70_9ACTN</name>
<comment type="caution">
    <text evidence="2">The sequence shown here is derived from an EMBL/GenBank/DDBJ whole genome shotgun (WGS) entry which is preliminary data.</text>
</comment>
<feature type="compositionally biased region" description="Basic and acidic residues" evidence="1">
    <location>
        <begin position="68"/>
        <end position="104"/>
    </location>
</feature>
<feature type="region of interest" description="Disordered" evidence="1">
    <location>
        <begin position="1"/>
        <end position="30"/>
    </location>
</feature>
<evidence type="ECO:0000313" key="3">
    <source>
        <dbReference type="Proteomes" id="UP000028058"/>
    </source>
</evidence>
<dbReference type="Proteomes" id="UP000028058">
    <property type="component" value="Unassembled WGS sequence"/>
</dbReference>
<organism evidence="2 3">
    <name type="scientific">Streptomyces xinghaiensis</name>
    <dbReference type="NCBI Taxonomy" id="1038928"/>
    <lineage>
        <taxon>Bacteria</taxon>
        <taxon>Bacillati</taxon>
        <taxon>Actinomycetota</taxon>
        <taxon>Actinomycetes</taxon>
        <taxon>Kitasatosporales</taxon>
        <taxon>Streptomycetaceae</taxon>
        <taxon>Streptomyces</taxon>
    </lineage>
</organism>
<reference evidence="2 3" key="1">
    <citation type="journal article" date="2014" name="Genome Announc.">
        <title>Draft Genome Sequence of Streptomyces fradiae ATCC 19609, a Strain Highly Sensitive to Antibiotics.</title>
        <authorList>
            <person name="Bekker O.B."/>
            <person name="Klimina K.M."/>
            <person name="Vatlin A.A."/>
            <person name="Zakharevich N.V."/>
            <person name="Kasianov A.S."/>
            <person name="Danilenko V.N."/>
        </authorList>
    </citation>
    <scope>NUCLEOTIDE SEQUENCE [LARGE SCALE GENOMIC DNA]</scope>
    <source>
        <strain evidence="2 3">ATCC 19609</strain>
    </source>
</reference>
<evidence type="ECO:0000256" key="1">
    <source>
        <dbReference type="SAM" id="MobiDB-lite"/>
    </source>
</evidence>
<feature type="region of interest" description="Disordered" evidence="1">
    <location>
        <begin position="57"/>
        <end position="104"/>
    </location>
</feature>
<evidence type="ECO:0000313" key="2">
    <source>
        <dbReference type="EMBL" id="RKM95865.1"/>
    </source>
</evidence>
<sequence>MEHMSTMTTPPIPPPRRPSPGAVASGAEPGHRRHVLGDALHAIRVFAGAALSVVVLGDTGDKDEEDAKDDKDGKDDRGGRAAAREPGHDAAREPGHGPDRSPDR</sequence>
<gene>
    <name evidence="2" type="ORF">SFRA_012555</name>
</gene>
<protein>
    <submittedName>
        <fullName evidence="2">Uncharacterized protein</fullName>
    </submittedName>
</protein>